<dbReference type="Proteomes" id="UP000809789">
    <property type="component" value="Unassembled WGS sequence"/>
</dbReference>
<comment type="caution">
    <text evidence="1">The sequence shown here is derived from an EMBL/GenBank/DDBJ whole genome shotgun (WGS) entry which is preliminary data.</text>
</comment>
<name>A0A8K0L2G4_9PEZI</name>
<organism evidence="1 2">
    <name type="scientific">Elsinoe batatas</name>
    <dbReference type="NCBI Taxonomy" id="2601811"/>
    <lineage>
        <taxon>Eukaryota</taxon>
        <taxon>Fungi</taxon>
        <taxon>Dikarya</taxon>
        <taxon>Ascomycota</taxon>
        <taxon>Pezizomycotina</taxon>
        <taxon>Dothideomycetes</taxon>
        <taxon>Dothideomycetidae</taxon>
        <taxon>Myriangiales</taxon>
        <taxon>Elsinoaceae</taxon>
        <taxon>Elsinoe</taxon>
    </lineage>
</organism>
<dbReference type="OrthoDB" id="10377760at2759"/>
<dbReference type="EMBL" id="JAESVG020000005">
    <property type="protein sequence ID" value="KAG8627219.1"/>
    <property type="molecule type" value="Genomic_DNA"/>
</dbReference>
<evidence type="ECO:0000313" key="1">
    <source>
        <dbReference type="EMBL" id="KAG8627219.1"/>
    </source>
</evidence>
<gene>
    <name evidence="1" type="ORF">KVT40_004702</name>
</gene>
<proteinExistence type="predicted"/>
<dbReference type="AlphaFoldDB" id="A0A8K0L2G4"/>
<evidence type="ECO:0000313" key="2">
    <source>
        <dbReference type="Proteomes" id="UP000809789"/>
    </source>
</evidence>
<reference evidence="1" key="1">
    <citation type="submission" date="2021-07" db="EMBL/GenBank/DDBJ databases">
        <title>Elsinoe batatas strain:CRI-CJ2 Genome sequencing and assembly.</title>
        <authorList>
            <person name="Huang L."/>
        </authorList>
    </citation>
    <scope>NUCLEOTIDE SEQUENCE</scope>
    <source>
        <strain evidence="1">CRI-CJ2</strain>
    </source>
</reference>
<accession>A0A8K0L2G4</accession>
<sequence>MMSDTPEKRFRPVHARGVKADAYPKLRAVPVNRAQRLLERKERLADVRKRQKRSPDSATVTVVDPNTANYPIVTSTVTAGTSTMTVTVVAESTTTVTETETVLRGRGVAPAVTITKPTKTKTRTKFAIITEVVATATHHPTLSLTSTVLPSASVSACKAHGGHWSGSYH</sequence>
<protein>
    <submittedName>
        <fullName evidence="1">Uncharacterized protein</fullName>
    </submittedName>
</protein>
<keyword evidence="2" id="KW-1185">Reference proteome</keyword>